<dbReference type="InterPro" id="IPR010721">
    <property type="entry name" value="UstE-like"/>
</dbReference>
<feature type="transmembrane region" description="Helical" evidence="1">
    <location>
        <begin position="185"/>
        <end position="201"/>
    </location>
</feature>
<dbReference type="EMBL" id="LCUC01000147">
    <property type="protein sequence ID" value="KKY35685.1"/>
    <property type="molecule type" value="Genomic_DNA"/>
</dbReference>
<protein>
    <submittedName>
        <fullName evidence="2">Putative 3-oxo-5-alpha-steroid 4-dehydrogenase</fullName>
    </submittedName>
</protein>
<gene>
    <name evidence="2" type="ORF">UCDDA912_g04293</name>
</gene>
<evidence type="ECO:0000313" key="3">
    <source>
        <dbReference type="Proteomes" id="UP000034680"/>
    </source>
</evidence>
<feature type="transmembrane region" description="Helical" evidence="1">
    <location>
        <begin position="21"/>
        <end position="41"/>
    </location>
</feature>
<dbReference type="PANTHER" id="PTHR32251:SF17">
    <property type="entry name" value="STEROID 5-ALPHA REDUCTASE C-TERMINAL DOMAIN-CONTAINING PROTEIN"/>
    <property type="match status" value="1"/>
</dbReference>
<evidence type="ECO:0000256" key="1">
    <source>
        <dbReference type="SAM" id="Phobius"/>
    </source>
</evidence>
<dbReference type="PANTHER" id="PTHR32251">
    <property type="entry name" value="3-OXO-5-ALPHA-STEROID 4-DEHYDROGENASE"/>
    <property type="match status" value="1"/>
</dbReference>
<feature type="transmembrane region" description="Helical" evidence="1">
    <location>
        <begin position="105"/>
        <end position="124"/>
    </location>
</feature>
<keyword evidence="1" id="KW-1133">Transmembrane helix</keyword>
<comment type="caution">
    <text evidence="2">The sequence shown here is derived from an EMBL/GenBank/DDBJ whole genome shotgun (WGS) entry which is preliminary data.</text>
</comment>
<dbReference type="Gene3D" id="1.20.120.1630">
    <property type="match status" value="1"/>
</dbReference>
<dbReference type="Proteomes" id="UP000034680">
    <property type="component" value="Unassembled WGS sequence"/>
</dbReference>
<evidence type="ECO:0000313" key="2">
    <source>
        <dbReference type="EMBL" id="KKY35685.1"/>
    </source>
</evidence>
<dbReference type="AlphaFoldDB" id="A0A0G2I773"/>
<accession>A0A0G2I773</accession>
<organism evidence="2 3">
    <name type="scientific">Diaporthe ampelina</name>
    <dbReference type="NCBI Taxonomy" id="1214573"/>
    <lineage>
        <taxon>Eukaryota</taxon>
        <taxon>Fungi</taxon>
        <taxon>Dikarya</taxon>
        <taxon>Ascomycota</taxon>
        <taxon>Pezizomycotina</taxon>
        <taxon>Sordariomycetes</taxon>
        <taxon>Sordariomycetidae</taxon>
        <taxon>Diaporthales</taxon>
        <taxon>Diaporthaceae</taxon>
        <taxon>Diaporthe</taxon>
    </lineage>
</organism>
<dbReference type="PROSITE" id="PS50244">
    <property type="entry name" value="S5A_REDUCTASE"/>
    <property type="match status" value="1"/>
</dbReference>
<feature type="transmembrane region" description="Helical" evidence="1">
    <location>
        <begin position="47"/>
        <end position="66"/>
    </location>
</feature>
<keyword evidence="3" id="KW-1185">Reference proteome</keyword>
<dbReference type="OrthoDB" id="201504at2759"/>
<dbReference type="GO" id="GO:0016020">
    <property type="term" value="C:membrane"/>
    <property type="evidence" value="ECO:0007669"/>
    <property type="project" value="TreeGrafter"/>
</dbReference>
<sequence length="327" mass="35730">MALVQKLLHLTNFSSPFLRTVVPSVSAAFAIQAAFAVPSIVAQTERFYDFSGAITNISIVALSLYLPALRAKYAGGAATAAGRALPSLLTPFTNPAAAGLNWRQVALTGFVTLWAARLGTYLFQRVLREGHDSRFDEIKKSTPKFFVAWMAQATWCSLICLPVIALNAVPASTFAAIPGVRITDVLGVALWVGGITLEATADRQKSQWMKEKREKKHHEDFMTRGLWQRSQYPNYFGESALWTGIATTAAGVLASQPIQAAIGFSGGAGGILGAISLAYISPMFTTFLVTKVSGIPMSESKYDKRYGDRKDYQQWKKNTPKFFPKLF</sequence>
<dbReference type="Pfam" id="PF06966">
    <property type="entry name" value="DUF1295"/>
    <property type="match status" value="2"/>
</dbReference>
<keyword evidence="1" id="KW-0472">Membrane</keyword>
<reference evidence="2 3" key="1">
    <citation type="submission" date="2015-05" db="EMBL/GenBank/DDBJ databases">
        <title>Distinctive expansion of gene families associated with plant cell wall degradation and secondary metabolism in the genomes of grapevine trunk pathogens.</title>
        <authorList>
            <person name="Lawrence D.P."/>
            <person name="Travadon R."/>
            <person name="Rolshausen P.E."/>
            <person name="Baumgartner K."/>
        </authorList>
    </citation>
    <scope>NUCLEOTIDE SEQUENCE [LARGE SCALE GENOMIC DNA]</scope>
    <source>
        <strain evidence="2">DA912</strain>
    </source>
</reference>
<name>A0A0G2I773_9PEZI</name>
<keyword evidence="1" id="KW-0812">Transmembrane</keyword>
<feature type="transmembrane region" description="Helical" evidence="1">
    <location>
        <begin position="145"/>
        <end position="165"/>
    </location>
</feature>
<reference evidence="2 3" key="2">
    <citation type="submission" date="2015-05" db="EMBL/GenBank/DDBJ databases">
        <authorList>
            <person name="Morales-Cruz A."/>
            <person name="Amrine K.C."/>
            <person name="Cantu D."/>
        </authorList>
    </citation>
    <scope>NUCLEOTIDE SEQUENCE [LARGE SCALE GENOMIC DNA]</scope>
    <source>
        <strain evidence="2">DA912</strain>
    </source>
</reference>
<proteinExistence type="predicted"/>